<feature type="transmembrane region" description="Helical" evidence="1">
    <location>
        <begin position="57"/>
        <end position="77"/>
    </location>
</feature>
<dbReference type="InterPro" id="IPR010389">
    <property type="entry name" value="Urate_ox_N"/>
</dbReference>
<name>A0A382ACD3_9ZZZZ</name>
<evidence type="ECO:0000313" key="3">
    <source>
        <dbReference type="EMBL" id="SVA99206.1"/>
    </source>
</evidence>
<organism evidence="3">
    <name type="scientific">marine metagenome</name>
    <dbReference type="NCBI Taxonomy" id="408172"/>
    <lineage>
        <taxon>unclassified sequences</taxon>
        <taxon>metagenomes</taxon>
        <taxon>ecological metagenomes</taxon>
    </lineage>
</organism>
<dbReference type="EMBL" id="UINC01024807">
    <property type="protein sequence ID" value="SVA99206.1"/>
    <property type="molecule type" value="Genomic_DNA"/>
</dbReference>
<gene>
    <name evidence="3" type="ORF">METZ01_LOCUS152060</name>
</gene>
<feature type="transmembrane region" description="Helical" evidence="1">
    <location>
        <begin position="7"/>
        <end position="27"/>
    </location>
</feature>
<dbReference type="AlphaFoldDB" id="A0A382ACD3"/>
<protein>
    <recommendedName>
        <fullName evidence="2">Urate oxidase N-terminal domain-containing protein</fullName>
    </recommendedName>
</protein>
<dbReference type="PIRSF" id="PIRSF032086">
    <property type="entry name" value="UCP032086"/>
    <property type="match status" value="1"/>
</dbReference>
<keyword evidence="1" id="KW-0472">Membrane</keyword>
<feature type="transmembrane region" description="Helical" evidence="1">
    <location>
        <begin position="84"/>
        <end position="104"/>
    </location>
</feature>
<dbReference type="Pfam" id="PF06181">
    <property type="entry name" value="Urate_ox_N"/>
    <property type="match status" value="1"/>
</dbReference>
<reference evidence="3" key="1">
    <citation type="submission" date="2018-05" db="EMBL/GenBank/DDBJ databases">
        <authorList>
            <person name="Lanie J.A."/>
            <person name="Ng W.-L."/>
            <person name="Kazmierczak K.M."/>
            <person name="Andrzejewski T.M."/>
            <person name="Davidsen T.M."/>
            <person name="Wayne K.J."/>
            <person name="Tettelin H."/>
            <person name="Glass J.I."/>
            <person name="Rusch D."/>
            <person name="Podicherti R."/>
            <person name="Tsui H.-C.T."/>
            <person name="Winkler M.E."/>
        </authorList>
    </citation>
    <scope>NUCLEOTIDE SEQUENCE</scope>
</reference>
<evidence type="ECO:0000256" key="1">
    <source>
        <dbReference type="SAM" id="Phobius"/>
    </source>
</evidence>
<feature type="transmembrane region" description="Helical" evidence="1">
    <location>
        <begin position="164"/>
        <end position="183"/>
    </location>
</feature>
<dbReference type="InterPro" id="IPR016988">
    <property type="entry name" value="UCP032086"/>
</dbReference>
<evidence type="ECO:0000259" key="2">
    <source>
        <dbReference type="Pfam" id="PF06181"/>
    </source>
</evidence>
<feature type="transmembrane region" description="Helical" evidence="1">
    <location>
        <begin position="134"/>
        <end position="152"/>
    </location>
</feature>
<feature type="transmembrane region" description="Helical" evidence="1">
    <location>
        <begin position="189"/>
        <end position="206"/>
    </location>
</feature>
<keyword evidence="1" id="KW-1133">Transmembrane helix</keyword>
<feature type="domain" description="Urate oxidase N-terminal" evidence="2">
    <location>
        <begin position="86"/>
        <end position="153"/>
    </location>
</feature>
<feature type="non-terminal residue" evidence="3">
    <location>
        <position position="207"/>
    </location>
</feature>
<accession>A0A382ACD3</accession>
<keyword evidence="1" id="KW-0812">Transmembrane</keyword>
<proteinExistence type="predicted"/>
<sequence length="207" mass="22780">MAYLLDVLFRYAHIVFGVTWIGLLYYFNFVQTEYVKEAEDAGKADVMAKLAPRALWWFRWAAMFTFLTGLVLLWWVSSQQRYNLGISLGALMGTLMMLNVWLIIWPNQKIVIGLAEGDKAAAGPKAGLASRTNTLFSLPMLYFMVASIHGLAASGGTWGAETSMPALIIGLVIIAVIEANAIWGKMLSVIQSVNAVIISSIILTVIM</sequence>